<feature type="transmembrane region" description="Helical" evidence="5">
    <location>
        <begin position="28"/>
        <end position="49"/>
    </location>
</feature>
<dbReference type="PROSITE" id="PS50850">
    <property type="entry name" value="MFS"/>
    <property type="match status" value="1"/>
</dbReference>
<dbReference type="RefSeq" id="WP_004066092.1">
    <property type="nucleotide sequence ID" value="NC_022084.1"/>
</dbReference>
<feature type="transmembrane region" description="Helical" evidence="5">
    <location>
        <begin position="183"/>
        <end position="201"/>
    </location>
</feature>
<dbReference type="SUPFAM" id="SSF103473">
    <property type="entry name" value="MFS general substrate transporter"/>
    <property type="match status" value="1"/>
</dbReference>
<dbReference type="KEGG" id="tlt:OCC_04994"/>
<evidence type="ECO:0000313" key="7">
    <source>
        <dbReference type="EMBL" id="EHR79864.1"/>
    </source>
</evidence>
<keyword evidence="8" id="KW-1185">Reference proteome</keyword>
<evidence type="ECO:0000259" key="6">
    <source>
        <dbReference type="PROSITE" id="PS50850"/>
    </source>
</evidence>
<feature type="transmembrane region" description="Helical" evidence="5">
    <location>
        <begin position="305"/>
        <end position="323"/>
    </location>
</feature>
<feature type="transmembrane region" description="Helical" evidence="5">
    <location>
        <begin position="392"/>
        <end position="410"/>
    </location>
</feature>
<gene>
    <name evidence="7" type="ORF">OCC_04994</name>
</gene>
<evidence type="ECO:0000256" key="5">
    <source>
        <dbReference type="SAM" id="Phobius"/>
    </source>
</evidence>
<feature type="transmembrane region" description="Helical" evidence="5">
    <location>
        <begin position="55"/>
        <end position="73"/>
    </location>
</feature>
<dbReference type="Proteomes" id="UP000015502">
    <property type="component" value="Chromosome"/>
</dbReference>
<dbReference type="GO" id="GO:0016020">
    <property type="term" value="C:membrane"/>
    <property type="evidence" value="ECO:0007669"/>
    <property type="project" value="UniProtKB-SubCell"/>
</dbReference>
<dbReference type="PRINTS" id="PR01035">
    <property type="entry name" value="TCRTETA"/>
</dbReference>
<dbReference type="PaxDb" id="523849-OCC_04994"/>
<feature type="transmembrane region" description="Helical" evidence="5">
    <location>
        <begin position="119"/>
        <end position="140"/>
    </location>
</feature>
<dbReference type="GeneID" id="16548769"/>
<dbReference type="PANTHER" id="PTHR23518">
    <property type="entry name" value="C-METHYLTRANSFERASE"/>
    <property type="match status" value="1"/>
</dbReference>
<sequence length="413" mass="45122">MKRERSLLQIIRERTAKISIRKKRKRNLLLLAISMFLANISWGIAFPYLGVYMKILGGSLFLVGLLSVAFNLTSSIAQYPFGYLSDRTGRRKPFIAFGIFSSGVAYLFVIFATTPSMLLGIRILQGVLGSSLFPAHTAFISELSVLEKVGSTFGFFNFIENIGYMLGNFLGSGIVKLLGIKSAFVISAVISIVSAGIVMLIEETPHQPSRSKRLIIPQESRESERVIFEGNAFKNLLKGKLGIFYLSVLFAMVASGQVYSVLSVYFEERFGSQWVGILFGVDSLAAALGAPFIGKAIDKKGAKKIFILSLVGYMIVFYGYGIIATIYSMIVLSILSGIKWSAFISASSSYVALNTEDKIRAQAMGMLNTMMSIGWVVGPLIGGYLSGISFKINFLSSLIPLTLALILILIPKS</sequence>
<feature type="domain" description="Major facilitator superfamily (MFS) profile" evidence="6">
    <location>
        <begin position="27"/>
        <end position="413"/>
    </location>
</feature>
<dbReference type="HOGENOM" id="CLU_668386_0_0_2"/>
<dbReference type="CDD" id="cd17325">
    <property type="entry name" value="MFS_MdtG_SLC18_like"/>
    <property type="match status" value="1"/>
</dbReference>
<dbReference type="InterPro" id="IPR001958">
    <property type="entry name" value="Tet-R_TetA/multi-R_MdtG-like"/>
</dbReference>
<dbReference type="InterPro" id="IPR036259">
    <property type="entry name" value="MFS_trans_sf"/>
</dbReference>
<dbReference type="EMBL" id="CP006670">
    <property type="protein sequence ID" value="EHR79864.1"/>
    <property type="molecule type" value="Genomic_DNA"/>
</dbReference>
<dbReference type="AlphaFoldDB" id="H3ZJK1"/>
<name>H3ZJK1_THELN</name>
<protein>
    <submittedName>
        <fullName evidence="7">Transporter</fullName>
    </submittedName>
</protein>
<dbReference type="GO" id="GO:0022857">
    <property type="term" value="F:transmembrane transporter activity"/>
    <property type="evidence" value="ECO:0007669"/>
    <property type="project" value="InterPro"/>
</dbReference>
<evidence type="ECO:0000256" key="4">
    <source>
        <dbReference type="ARBA" id="ARBA00023136"/>
    </source>
</evidence>
<dbReference type="InterPro" id="IPR020846">
    <property type="entry name" value="MFS_dom"/>
</dbReference>
<evidence type="ECO:0000256" key="3">
    <source>
        <dbReference type="ARBA" id="ARBA00022989"/>
    </source>
</evidence>
<keyword evidence="4 5" id="KW-0472">Membrane</keyword>
<dbReference type="Pfam" id="PF07690">
    <property type="entry name" value="MFS_1"/>
    <property type="match status" value="2"/>
</dbReference>
<feature type="transmembrane region" description="Helical" evidence="5">
    <location>
        <begin position="94"/>
        <end position="113"/>
    </location>
</feature>
<feature type="transmembrane region" description="Helical" evidence="5">
    <location>
        <begin position="365"/>
        <end position="386"/>
    </location>
</feature>
<dbReference type="STRING" id="523849.OCC_04994"/>
<keyword evidence="2 5" id="KW-0812">Transmembrane</keyword>
<proteinExistence type="predicted"/>
<evidence type="ECO:0000256" key="1">
    <source>
        <dbReference type="ARBA" id="ARBA00004141"/>
    </source>
</evidence>
<evidence type="ECO:0000313" key="8">
    <source>
        <dbReference type="Proteomes" id="UP000015502"/>
    </source>
</evidence>
<feature type="transmembrane region" description="Helical" evidence="5">
    <location>
        <begin position="274"/>
        <end position="293"/>
    </location>
</feature>
<keyword evidence="3 5" id="KW-1133">Transmembrane helix</keyword>
<dbReference type="Gene3D" id="1.20.1250.20">
    <property type="entry name" value="MFS general substrate transporter like domains"/>
    <property type="match status" value="2"/>
</dbReference>
<organism evidence="7 8">
    <name type="scientific">Thermococcus litoralis (strain ATCC 51850 / DSM 5473 / JCM 8560 / NS-C)</name>
    <dbReference type="NCBI Taxonomy" id="523849"/>
    <lineage>
        <taxon>Archaea</taxon>
        <taxon>Methanobacteriati</taxon>
        <taxon>Methanobacteriota</taxon>
        <taxon>Thermococci</taxon>
        <taxon>Thermococcales</taxon>
        <taxon>Thermococcaceae</taxon>
        <taxon>Thermococcus</taxon>
    </lineage>
</organism>
<reference evidence="7 8" key="1">
    <citation type="journal article" date="2012" name="J. Bacteriol.">
        <title>Genome sequence of the model hyperthermophilic archaeon Thermococcus litoralis NS-C.</title>
        <authorList>
            <person name="Gardner A.F."/>
            <person name="Kumar S."/>
            <person name="Perler F.B."/>
        </authorList>
    </citation>
    <scope>NUCLEOTIDE SEQUENCE [LARGE SCALE GENOMIC DNA]</scope>
    <source>
        <strain evidence="8">ATCC 51850 / DSM 5473 / JCM 8560 / NS-C</strain>
    </source>
</reference>
<dbReference type="InterPro" id="IPR011701">
    <property type="entry name" value="MFS"/>
</dbReference>
<feature type="transmembrane region" description="Helical" evidence="5">
    <location>
        <begin position="152"/>
        <end position="171"/>
    </location>
</feature>
<dbReference type="PANTHER" id="PTHR23518:SF2">
    <property type="entry name" value="MAJOR FACILITATOR SUPERFAMILY TRANSPORTER"/>
    <property type="match status" value="1"/>
</dbReference>
<feature type="transmembrane region" description="Helical" evidence="5">
    <location>
        <begin position="243"/>
        <end position="262"/>
    </location>
</feature>
<dbReference type="OrthoDB" id="117970at2157"/>
<comment type="subcellular location">
    <subcellularLocation>
        <location evidence="1">Membrane</location>
        <topology evidence="1">Multi-pass membrane protein</topology>
    </subcellularLocation>
</comment>
<feature type="transmembrane region" description="Helical" evidence="5">
    <location>
        <begin position="329"/>
        <end position="353"/>
    </location>
</feature>
<accession>H3ZJK1</accession>
<evidence type="ECO:0000256" key="2">
    <source>
        <dbReference type="ARBA" id="ARBA00022692"/>
    </source>
</evidence>